<proteinExistence type="predicted"/>
<gene>
    <name evidence="3" type="ORF">PR048_001857</name>
</gene>
<feature type="region of interest" description="Disordered" evidence="1">
    <location>
        <begin position="291"/>
        <end position="325"/>
    </location>
</feature>
<feature type="compositionally biased region" description="Low complexity" evidence="1">
    <location>
        <begin position="298"/>
        <end position="310"/>
    </location>
</feature>
<feature type="region of interest" description="Disordered" evidence="1">
    <location>
        <begin position="97"/>
        <end position="124"/>
    </location>
</feature>
<protein>
    <submittedName>
        <fullName evidence="3">Uncharacterized protein</fullName>
    </submittedName>
</protein>
<keyword evidence="4" id="KW-1185">Reference proteome</keyword>
<organism evidence="3 4">
    <name type="scientific">Dryococelus australis</name>
    <dbReference type="NCBI Taxonomy" id="614101"/>
    <lineage>
        <taxon>Eukaryota</taxon>
        <taxon>Metazoa</taxon>
        <taxon>Ecdysozoa</taxon>
        <taxon>Arthropoda</taxon>
        <taxon>Hexapoda</taxon>
        <taxon>Insecta</taxon>
        <taxon>Pterygota</taxon>
        <taxon>Neoptera</taxon>
        <taxon>Polyneoptera</taxon>
        <taxon>Phasmatodea</taxon>
        <taxon>Verophasmatodea</taxon>
        <taxon>Anareolatae</taxon>
        <taxon>Phasmatidae</taxon>
        <taxon>Eurycanthinae</taxon>
        <taxon>Dryococelus</taxon>
    </lineage>
</organism>
<feature type="transmembrane region" description="Helical" evidence="2">
    <location>
        <begin position="459"/>
        <end position="481"/>
    </location>
</feature>
<evidence type="ECO:0000256" key="1">
    <source>
        <dbReference type="SAM" id="MobiDB-lite"/>
    </source>
</evidence>
<evidence type="ECO:0000256" key="2">
    <source>
        <dbReference type="SAM" id="Phobius"/>
    </source>
</evidence>
<keyword evidence="2" id="KW-0472">Membrane</keyword>
<dbReference type="EMBL" id="JARBHB010000001">
    <property type="protein sequence ID" value="KAJ8896513.1"/>
    <property type="molecule type" value="Genomic_DNA"/>
</dbReference>
<dbReference type="Proteomes" id="UP001159363">
    <property type="component" value="Chromosome 1"/>
</dbReference>
<evidence type="ECO:0000313" key="3">
    <source>
        <dbReference type="EMBL" id="KAJ8896513.1"/>
    </source>
</evidence>
<comment type="caution">
    <text evidence="3">The sequence shown here is derived from an EMBL/GenBank/DDBJ whole genome shotgun (WGS) entry which is preliminary data.</text>
</comment>
<keyword evidence="2" id="KW-0812">Transmembrane</keyword>
<feature type="transmembrane region" description="Helical" evidence="2">
    <location>
        <begin position="430"/>
        <end position="452"/>
    </location>
</feature>
<accession>A0ABQ9IL15</accession>
<keyword evidence="2" id="KW-1133">Transmembrane helix</keyword>
<sequence>MQYLVGIYHAWKGSTAHCSLSFQRDRVDYGMCSRLKSIHRYPSDCRLNLSPGTTQLENIERGNAPAHTCTHFHLYPLHPEGLLIISVDVLHVSESRQDGSSDEQLYTGNESETHLPLTNPDTMEPGKDGNETFSEELFLLPEPTSTASTPCIIYKIATCYNYGESSCTRRQPWRWNYARRTVNHHSRDVKQPSATDKWSQLYCGWVGFGKPGVLEGRSVVFEVSARTLCKETLCTYPSQHTPALCHVTGRYTERNVGIIDVSTAPSQPRSSSEASWPSLKILEAPLEVLETPSQPRPASEVLEASSEALEMPSQPRPPSEAAIRGTGGAIGGVGSTIAAESSIRGDRVVIEGGGGIIAVGSIIGGVACGNTSISFSIEISGDELLEQYEIQWAEQEILTVVQSVEQVEQGVEQVLLVWCYVVQVWCHVVLVWWSIVLVQCYVVLVWCHAVLVLCYMVLVWCYVVLLWCHLVLVWYHVVLVWCQYAPNICCIISGPSSCGKMCVVMSKLEHPNGLKFENIYVFSKTIQQEKYQQLATILSLIEFPNELLTNSVFIFDDVWCERQHEIQQYFSFGRHSNVDCFYLSPSYAHIPKHNLHNNANMLIEFKMNNVNLHNFYNDHWNNPNELVDILKILIASRESGNINIQTKLFLLLKS</sequence>
<name>A0ABQ9IL15_9NEOP</name>
<evidence type="ECO:0000313" key="4">
    <source>
        <dbReference type="Proteomes" id="UP001159363"/>
    </source>
</evidence>
<reference evidence="3 4" key="1">
    <citation type="submission" date="2023-02" db="EMBL/GenBank/DDBJ databases">
        <title>LHISI_Scaffold_Assembly.</title>
        <authorList>
            <person name="Stuart O.P."/>
            <person name="Cleave R."/>
            <person name="Magrath M.J.L."/>
            <person name="Mikheyev A.S."/>
        </authorList>
    </citation>
    <scope>NUCLEOTIDE SEQUENCE [LARGE SCALE GENOMIC DNA]</scope>
    <source>
        <strain evidence="3">Daus_M_001</strain>
        <tissue evidence="3">Leg muscle</tissue>
    </source>
</reference>